<proteinExistence type="predicted"/>
<keyword evidence="4" id="KW-1185">Reference proteome</keyword>
<protein>
    <submittedName>
        <fullName evidence="1">Uncharacterized protein</fullName>
    </submittedName>
</protein>
<dbReference type="Proteomes" id="UP001154255">
    <property type="component" value="Unassembled WGS sequence"/>
</dbReference>
<accession>A0A9W4TP07</accession>
<organism evidence="1 3">
    <name type="scientific">Commensalibacter communis</name>
    <dbReference type="NCBI Taxonomy" id="2972786"/>
    <lineage>
        <taxon>Bacteria</taxon>
        <taxon>Pseudomonadati</taxon>
        <taxon>Pseudomonadota</taxon>
        <taxon>Alphaproteobacteria</taxon>
        <taxon>Acetobacterales</taxon>
        <taxon>Acetobacteraceae</taxon>
    </lineage>
</organism>
<sequence>MSTHKTGLVLSPKHYKNWCAECVSDSADTGGIYVVLHHTDHWKPVTFWELTLNEMEQALRDQNITILWEDEHTISSFLSSDNLTKKFAKKIIENFYTRTEATMTFNLTQLAFDFKSSLVIVSYYVEQETYPDIVFSFEQLEALLLEYLIQ</sequence>
<evidence type="ECO:0000313" key="1">
    <source>
        <dbReference type="EMBL" id="CAI3922569.1"/>
    </source>
</evidence>
<evidence type="ECO:0000313" key="3">
    <source>
        <dbReference type="Proteomes" id="UP001154255"/>
    </source>
</evidence>
<evidence type="ECO:0000313" key="2">
    <source>
        <dbReference type="EMBL" id="CAI3938522.1"/>
    </source>
</evidence>
<reference evidence="1" key="1">
    <citation type="submission" date="2022-10" db="EMBL/GenBank/DDBJ databases">
        <authorList>
            <person name="Botero Cardona J."/>
        </authorList>
    </citation>
    <scope>NUCLEOTIDE SEQUENCE</scope>
    <source>
        <strain evidence="1">LMG 31819</strain>
        <strain evidence="2">R-53529</strain>
    </source>
</reference>
<evidence type="ECO:0000313" key="4">
    <source>
        <dbReference type="Proteomes" id="UP001154259"/>
    </source>
</evidence>
<name>A0A9W4TP07_9PROT</name>
<dbReference type="RefSeq" id="WP_271789385.1">
    <property type="nucleotide sequence ID" value="NZ_CAMXCM010000001.1"/>
</dbReference>
<dbReference type="EMBL" id="CAMXCS010000001">
    <property type="protein sequence ID" value="CAI3938522.1"/>
    <property type="molecule type" value="Genomic_DNA"/>
</dbReference>
<dbReference type="AlphaFoldDB" id="A0A9W4TP07"/>
<dbReference type="EMBL" id="CAMXCM010000001">
    <property type="protein sequence ID" value="CAI3922569.1"/>
    <property type="molecule type" value="Genomic_DNA"/>
</dbReference>
<comment type="caution">
    <text evidence="1">The sequence shown here is derived from an EMBL/GenBank/DDBJ whole genome shotgun (WGS) entry which is preliminary data.</text>
</comment>
<gene>
    <name evidence="2" type="ORF">R53529_LOCUS969</name>
    <name evidence="1" type="ORF">R53530_LOCUS132</name>
</gene>
<dbReference type="Proteomes" id="UP001154259">
    <property type="component" value="Unassembled WGS sequence"/>
</dbReference>